<dbReference type="Ensembl" id="ENSCMIT00000023807.1">
    <property type="protein sequence ID" value="ENSCMIP00000023408.1"/>
    <property type="gene ID" value="ENSCMIG00000010485.1"/>
</dbReference>
<dbReference type="Proteomes" id="UP000314986">
    <property type="component" value="Unassembled WGS sequence"/>
</dbReference>
<reference evidence="2" key="3">
    <citation type="journal article" date="2014" name="Nature">
        <title>Elephant shark genome provides unique insights into gnathostome evolution.</title>
        <authorList>
            <consortium name="International Elephant Shark Genome Sequencing Consortium"/>
            <person name="Venkatesh B."/>
            <person name="Lee A.P."/>
            <person name="Ravi V."/>
            <person name="Maurya A.K."/>
            <person name="Lian M.M."/>
            <person name="Swann J.B."/>
            <person name="Ohta Y."/>
            <person name="Flajnik M.F."/>
            <person name="Sutoh Y."/>
            <person name="Kasahara M."/>
            <person name="Hoon S."/>
            <person name="Gangu V."/>
            <person name="Roy S.W."/>
            <person name="Irimia M."/>
            <person name="Korzh V."/>
            <person name="Kondrychyn I."/>
            <person name="Lim Z.W."/>
            <person name="Tay B.H."/>
            <person name="Tohari S."/>
            <person name="Kong K.W."/>
            <person name="Ho S."/>
            <person name="Lorente-Galdos B."/>
            <person name="Quilez J."/>
            <person name="Marques-Bonet T."/>
            <person name="Raney B.J."/>
            <person name="Ingham P.W."/>
            <person name="Tay A."/>
            <person name="Hillier L.W."/>
            <person name="Minx P."/>
            <person name="Boehm T."/>
            <person name="Wilson R.K."/>
            <person name="Brenner S."/>
            <person name="Warren W.C."/>
        </authorList>
    </citation>
    <scope>NUCLEOTIDE SEQUENCE [LARGE SCALE GENOMIC DNA]</scope>
</reference>
<reference evidence="2" key="1">
    <citation type="journal article" date="2006" name="Science">
        <title>Ancient noncoding elements conserved in the human genome.</title>
        <authorList>
            <person name="Venkatesh B."/>
            <person name="Kirkness E.F."/>
            <person name="Loh Y.H."/>
            <person name="Halpern A.L."/>
            <person name="Lee A.P."/>
            <person name="Johnson J."/>
            <person name="Dandona N."/>
            <person name="Viswanathan L.D."/>
            <person name="Tay A."/>
            <person name="Venter J.C."/>
            <person name="Strausberg R.L."/>
            <person name="Brenner S."/>
        </authorList>
    </citation>
    <scope>NUCLEOTIDE SEQUENCE [LARGE SCALE GENOMIC DNA]</scope>
</reference>
<dbReference type="OMA" id="CDCHLLK"/>
<protein>
    <submittedName>
        <fullName evidence="1">Uncharacterized protein</fullName>
    </submittedName>
</protein>
<dbReference type="STRING" id="7868.ENSCMIP00000023408"/>
<reference evidence="1" key="5">
    <citation type="submission" date="2025-09" db="UniProtKB">
        <authorList>
            <consortium name="Ensembl"/>
        </authorList>
    </citation>
    <scope>IDENTIFICATION</scope>
</reference>
<keyword evidence="2" id="KW-1185">Reference proteome</keyword>
<proteinExistence type="predicted"/>
<reference evidence="1" key="4">
    <citation type="submission" date="2025-08" db="UniProtKB">
        <authorList>
            <consortium name="Ensembl"/>
        </authorList>
    </citation>
    <scope>IDENTIFICATION</scope>
</reference>
<evidence type="ECO:0000313" key="1">
    <source>
        <dbReference type="Ensembl" id="ENSCMIP00000023408.1"/>
    </source>
</evidence>
<reference evidence="2" key="2">
    <citation type="journal article" date="2007" name="PLoS Biol.">
        <title>Survey sequencing and comparative analysis of the elephant shark (Callorhinchus milii) genome.</title>
        <authorList>
            <person name="Venkatesh B."/>
            <person name="Kirkness E.F."/>
            <person name="Loh Y.H."/>
            <person name="Halpern A.L."/>
            <person name="Lee A.P."/>
            <person name="Johnson J."/>
            <person name="Dandona N."/>
            <person name="Viswanathan L.D."/>
            <person name="Tay A."/>
            <person name="Venter J.C."/>
            <person name="Strausberg R.L."/>
            <person name="Brenner S."/>
        </authorList>
    </citation>
    <scope>NUCLEOTIDE SEQUENCE [LARGE SCALE GENOMIC DNA]</scope>
</reference>
<dbReference type="AlphaFoldDB" id="A0A4W3I8V3"/>
<name>A0A4W3I8V3_CALMI</name>
<accession>A0A4W3I8V3</accession>
<organism evidence="1 2">
    <name type="scientific">Callorhinchus milii</name>
    <name type="common">Ghost shark</name>
    <dbReference type="NCBI Taxonomy" id="7868"/>
    <lineage>
        <taxon>Eukaryota</taxon>
        <taxon>Metazoa</taxon>
        <taxon>Chordata</taxon>
        <taxon>Craniata</taxon>
        <taxon>Vertebrata</taxon>
        <taxon>Chondrichthyes</taxon>
        <taxon>Holocephali</taxon>
        <taxon>Chimaeriformes</taxon>
        <taxon>Callorhinchidae</taxon>
        <taxon>Callorhinchus</taxon>
    </lineage>
</organism>
<evidence type="ECO:0000313" key="2">
    <source>
        <dbReference type="Proteomes" id="UP000314986"/>
    </source>
</evidence>
<dbReference type="InParanoid" id="A0A4W3I8V3"/>
<sequence>MTAVALRATIRVASKQRLVPSRAAILLIPSAVNRLKNLLNDKPGSKDYSKEKGKFAEEVNQDGVRSVWSKETCPRFRSAWN</sequence>